<evidence type="ECO:0000313" key="3">
    <source>
        <dbReference type="Proteomes" id="UP000700596"/>
    </source>
</evidence>
<dbReference type="OrthoDB" id="10625942at2759"/>
<evidence type="ECO:0000259" key="1">
    <source>
        <dbReference type="Pfam" id="PF09792"/>
    </source>
</evidence>
<gene>
    <name evidence="2" type="ORF">B0J11DRAFT_66963</name>
</gene>
<dbReference type="Proteomes" id="UP000700596">
    <property type="component" value="Unassembled WGS sequence"/>
</dbReference>
<sequence length="272" mass="30186">MPRALSNFLLTSSYISNETFHNTSLLTSISPKFSTPNINYTLSLSLITERYYCPNIHSTDLMMRVPFLFHFSLLASASPIVEQQCSIIAPSFIGTVISSAPDLNTTTLGEAGVTTVFKLVDGSYEGSDEIPFKQLNVDTIIEFELPAGTGGSCGLDLNFDKGYKLIHQTGAMRQMEVWNVDDIVTKTNPGPDGVTWNNAPRHTTLFGRIRDIELPQSIDGGYEYSVRIRVQSRPCQSKMTFRVTVAGDVEDGGLEFRQEEEPSGGWLMRYNC</sequence>
<organism evidence="2 3">
    <name type="scientific">Dendryphion nanum</name>
    <dbReference type="NCBI Taxonomy" id="256645"/>
    <lineage>
        <taxon>Eukaryota</taxon>
        <taxon>Fungi</taxon>
        <taxon>Dikarya</taxon>
        <taxon>Ascomycota</taxon>
        <taxon>Pezizomycotina</taxon>
        <taxon>Dothideomycetes</taxon>
        <taxon>Pleosporomycetidae</taxon>
        <taxon>Pleosporales</taxon>
        <taxon>Torulaceae</taxon>
        <taxon>Dendryphion</taxon>
    </lineage>
</organism>
<comment type="caution">
    <text evidence="2">The sequence shown here is derived from an EMBL/GenBank/DDBJ whole genome shotgun (WGS) entry which is preliminary data.</text>
</comment>
<keyword evidence="3" id="KW-1185">Reference proteome</keyword>
<dbReference type="Pfam" id="PF09792">
    <property type="entry name" value="But2"/>
    <property type="match status" value="1"/>
</dbReference>
<dbReference type="InterPro" id="IPR018620">
    <property type="entry name" value="Ubiquitin3-bd_protein_But2_C"/>
</dbReference>
<name>A0A9P9DID4_9PLEO</name>
<feature type="domain" description="Ubiquitin 3 binding protein But2 C-terminal" evidence="1">
    <location>
        <begin position="136"/>
        <end position="262"/>
    </location>
</feature>
<dbReference type="EMBL" id="JAGMWT010000011">
    <property type="protein sequence ID" value="KAH7119708.1"/>
    <property type="molecule type" value="Genomic_DNA"/>
</dbReference>
<evidence type="ECO:0000313" key="2">
    <source>
        <dbReference type="EMBL" id="KAH7119708.1"/>
    </source>
</evidence>
<dbReference type="AlphaFoldDB" id="A0A9P9DID4"/>
<accession>A0A9P9DID4</accession>
<reference evidence="2" key="1">
    <citation type="journal article" date="2021" name="Nat. Commun.">
        <title>Genetic determinants of endophytism in the Arabidopsis root mycobiome.</title>
        <authorList>
            <person name="Mesny F."/>
            <person name="Miyauchi S."/>
            <person name="Thiergart T."/>
            <person name="Pickel B."/>
            <person name="Atanasova L."/>
            <person name="Karlsson M."/>
            <person name="Huettel B."/>
            <person name="Barry K.W."/>
            <person name="Haridas S."/>
            <person name="Chen C."/>
            <person name="Bauer D."/>
            <person name="Andreopoulos W."/>
            <person name="Pangilinan J."/>
            <person name="LaButti K."/>
            <person name="Riley R."/>
            <person name="Lipzen A."/>
            <person name="Clum A."/>
            <person name="Drula E."/>
            <person name="Henrissat B."/>
            <person name="Kohler A."/>
            <person name="Grigoriev I.V."/>
            <person name="Martin F.M."/>
            <person name="Hacquard S."/>
        </authorList>
    </citation>
    <scope>NUCLEOTIDE SEQUENCE</scope>
    <source>
        <strain evidence="2">MPI-CAGE-CH-0243</strain>
    </source>
</reference>
<protein>
    <recommendedName>
        <fullName evidence="1">Ubiquitin 3 binding protein But2 C-terminal domain-containing protein</fullName>
    </recommendedName>
</protein>
<proteinExistence type="predicted"/>